<comment type="caution">
    <text evidence="8">The sequence shown here is derived from an EMBL/GenBank/DDBJ whole genome shotgun (WGS) entry which is preliminary data.</text>
</comment>
<keyword evidence="6" id="KW-0472">Membrane</keyword>
<dbReference type="AlphaFoldDB" id="A0ABD1CUA1"/>
<evidence type="ECO:0000259" key="7">
    <source>
        <dbReference type="PROSITE" id="PS00631"/>
    </source>
</evidence>
<dbReference type="PROSITE" id="PS00631">
    <property type="entry name" value="CYTOSOL_AP"/>
    <property type="match status" value="1"/>
</dbReference>
<dbReference type="InterPro" id="IPR011356">
    <property type="entry name" value="Leucine_aapep/pepB"/>
</dbReference>
<dbReference type="InterPro" id="IPR019273">
    <property type="entry name" value="Lunapark_Znf"/>
</dbReference>
<dbReference type="Gene3D" id="3.40.50.10590">
    <property type="entry name" value="Zn-dependent exopeptidases"/>
    <property type="match status" value="1"/>
</dbReference>
<feature type="region of interest" description="Disordered" evidence="5">
    <location>
        <begin position="143"/>
        <end position="190"/>
    </location>
</feature>
<name>A0ABD1CUA1_CULPP</name>
<evidence type="ECO:0000256" key="3">
    <source>
        <dbReference type="ARBA" id="ARBA00022670"/>
    </source>
</evidence>
<feature type="compositionally biased region" description="Pro residues" evidence="5">
    <location>
        <begin position="159"/>
        <end position="175"/>
    </location>
</feature>
<evidence type="ECO:0000256" key="5">
    <source>
        <dbReference type="SAM" id="MobiDB-lite"/>
    </source>
</evidence>
<dbReference type="FunFam" id="3.40.630.10:FF:000035">
    <property type="entry name" value="Probable aminopeptidase NPEPL1"/>
    <property type="match status" value="1"/>
</dbReference>
<feature type="transmembrane region" description="Helical" evidence="6">
    <location>
        <begin position="42"/>
        <end position="65"/>
    </location>
</feature>
<dbReference type="InterPro" id="IPR041417">
    <property type="entry name" value="NPEPL1_N"/>
</dbReference>
<keyword evidence="9" id="KW-1185">Reference proteome</keyword>
<dbReference type="PANTHER" id="PTHR11963:SF4">
    <property type="entry name" value="AMINOPEPTIDASE NPEPL1-RELATED"/>
    <property type="match status" value="1"/>
</dbReference>
<comment type="similarity">
    <text evidence="1">Belongs to the peptidase M17 family.</text>
</comment>
<feature type="compositionally biased region" description="Acidic residues" evidence="5">
    <location>
        <begin position="371"/>
        <end position="387"/>
    </location>
</feature>
<keyword evidence="6" id="KW-1133">Transmembrane helix</keyword>
<dbReference type="InterPro" id="IPR000819">
    <property type="entry name" value="Peptidase_M17_C"/>
</dbReference>
<keyword evidence="3" id="KW-0645">Protease</keyword>
<keyword evidence="2" id="KW-0031">Aminopeptidase</keyword>
<evidence type="ECO:0000313" key="8">
    <source>
        <dbReference type="EMBL" id="KAL1380015.1"/>
    </source>
</evidence>
<dbReference type="Pfam" id="PF10058">
    <property type="entry name" value="Zn_ribbon_10"/>
    <property type="match status" value="1"/>
</dbReference>
<dbReference type="EMBL" id="JBEHCU010009369">
    <property type="protein sequence ID" value="KAL1380015.1"/>
    <property type="molecule type" value="Genomic_DNA"/>
</dbReference>
<dbReference type="SUPFAM" id="SSF53187">
    <property type="entry name" value="Zn-dependent exopeptidases"/>
    <property type="match status" value="1"/>
</dbReference>
<gene>
    <name evidence="8" type="ORF">pipiens_003660</name>
</gene>
<keyword evidence="4" id="KW-0378">Hydrolase</keyword>
<feature type="region of interest" description="Disordered" evidence="5">
    <location>
        <begin position="328"/>
        <end position="387"/>
    </location>
</feature>
<dbReference type="Gene3D" id="3.40.630.10">
    <property type="entry name" value="Zn peptidases"/>
    <property type="match status" value="1"/>
</dbReference>
<proteinExistence type="inferred from homology"/>
<evidence type="ECO:0000313" key="9">
    <source>
        <dbReference type="Proteomes" id="UP001562425"/>
    </source>
</evidence>
<evidence type="ECO:0000256" key="2">
    <source>
        <dbReference type="ARBA" id="ARBA00022438"/>
    </source>
</evidence>
<dbReference type="Pfam" id="PF00883">
    <property type="entry name" value="Peptidase_M17"/>
    <property type="match status" value="1"/>
</dbReference>
<feature type="domain" description="Cytosol aminopeptidase" evidence="7">
    <location>
        <begin position="749"/>
        <end position="756"/>
    </location>
</feature>
<feature type="compositionally biased region" description="Low complexity" evidence="5">
    <location>
        <begin position="335"/>
        <end position="358"/>
    </location>
</feature>
<dbReference type="PANTHER" id="PTHR11963">
    <property type="entry name" value="LEUCINE AMINOPEPTIDASE-RELATED"/>
    <property type="match status" value="1"/>
</dbReference>
<dbReference type="CDD" id="cd00433">
    <property type="entry name" value="Peptidase_M17"/>
    <property type="match status" value="1"/>
</dbReference>
<keyword evidence="6" id="KW-0812">Transmembrane</keyword>
<dbReference type="GO" id="GO:0004177">
    <property type="term" value="F:aminopeptidase activity"/>
    <property type="evidence" value="ECO:0007669"/>
    <property type="project" value="UniProtKB-KW"/>
</dbReference>
<evidence type="ECO:0000256" key="4">
    <source>
        <dbReference type="ARBA" id="ARBA00022801"/>
    </source>
</evidence>
<organism evidence="8 9">
    <name type="scientific">Culex pipiens pipiens</name>
    <name type="common">Northern house mosquito</name>
    <dbReference type="NCBI Taxonomy" id="38569"/>
    <lineage>
        <taxon>Eukaryota</taxon>
        <taxon>Metazoa</taxon>
        <taxon>Ecdysozoa</taxon>
        <taxon>Arthropoda</taxon>
        <taxon>Hexapoda</taxon>
        <taxon>Insecta</taxon>
        <taxon>Pterygota</taxon>
        <taxon>Neoptera</taxon>
        <taxon>Endopterygota</taxon>
        <taxon>Diptera</taxon>
        <taxon>Nematocera</taxon>
        <taxon>Culicoidea</taxon>
        <taxon>Culicidae</taxon>
        <taxon>Culicinae</taxon>
        <taxon>Culicini</taxon>
        <taxon>Culex</taxon>
        <taxon>Culex</taxon>
    </lineage>
</organism>
<dbReference type="Pfam" id="PF18295">
    <property type="entry name" value="Pdase_M17_N2"/>
    <property type="match status" value="1"/>
</dbReference>
<evidence type="ECO:0000256" key="1">
    <source>
        <dbReference type="ARBA" id="ARBA00009528"/>
    </source>
</evidence>
<dbReference type="Proteomes" id="UP001562425">
    <property type="component" value="Unassembled WGS sequence"/>
</dbReference>
<protein>
    <recommendedName>
        <fullName evidence="7">Cytosol aminopeptidase domain-containing protein</fullName>
    </recommendedName>
</protein>
<sequence length="929" mass="101221">MGAIISRFRKEKTTYALLETLEEKIADLETYTITTQERQKRFVGNFLVVSIVLYVLASLVFYFVFLPPTWNERIIHSLPLLICPMIITLVKKGLAWFFERKVIGNTEELKALRAEKKKILEKVMDKETYKVAVDILNKFGDKSQRTQTQSLSAMTPMKGPQPMPMTPKGPGPIRPQVPQSAPGPQQQMTPMGPGRQMIATPIGFNMRQQTPMMQQQQQQQQSGLIHRPVGMMPQQTMPYRRTPYPIINHNQKGMLEKMVDYLVGDGANSRFAMICKECLMHNGMALQEEYEYAAFRCAFCGAFNPSKKQRPLAPRLPFEQAQLDKMLREKRGSTSSAADSEPSSAAEDSNSAEADAASTPEDATAPPAEDLPQDAEEAEQDPQLEDCTDDNEIASRKALRNCLPPLSDLVMSKLSYRRELVPSDPAQAPVLIVGQTGHLKELPFERVRCKLEPRVSAEIFEQAKSVLHPAPTDSCSLYLDLAKLAVLPTKASRHNSESRGHALTKLVQTHTSGVSESIVVVCDKENLFASGCAVARAFPLYSRKTSKAENGVTSAESVAVDVEFLLTGDDCVTKQDVLVLESAAKGIRLAAKIVDAPCSEMNVSGFLKEIDVVAKELKLTPKVIRGEELKEQGFGGIYGVGKASDDPPALAVLSYEPEGATETVAWVGKGIVYDTGGLSIKGKTAMPGMKRDCGGAAAILGAFYAAVKCGFKQNLHAVFCLAENSVGPKATRPDDIHRLYSGQTVEINNTDAEGRLVLSDGVCYADRNLKAGIILDMATLTGAQGIATGKYHGAILTNSEQWEQKALIVGRKTADLLAPVPYCPELHFCEFKSAVADMKNSVMDRGNAQVSCAGLFVGAHLGFDYEGAWMHVDMASPVHNGERATGYGVALLLGLFGEHSGADLLKRVAEAAAVGGTVKEPQHKKARVN</sequence>
<reference evidence="8 9" key="1">
    <citation type="submission" date="2024-05" db="EMBL/GenBank/DDBJ databases">
        <title>Culex pipiens pipiens assembly and annotation.</title>
        <authorList>
            <person name="Alout H."/>
            <person name="Durand T."/>
        </authorList>
    </citation>
    <scope>NUCLEOTIDE SEQUENCE [LARGE SCALE GENOMIC DNA]</scope>
    <source>
        <strain evidence="8">HA-2024</strain>
        <tissue evidence="8">Whole body</tissue>
    </source>
</reference>
<dbReference type="PRINTS" id="PR00481">
    <property type="entry name" value="LAMNOPPTDASE"/>
</dbReference>
<accession>A0ABD1CUA1</accession>
<evidence type="ECO:0000256" key="6">
    <source>
        <dbReference type="SAM" id="Phobius"/>
    </source>
</evidence>
<dbReference type="GO" id="GO:0006508">
    <property type="term" value="P:proteolysis"/>
    <property type="evidence" value="ECO:0007669"/>
    <property type="project" value="UniProtKB-KW"/>
</dbReference>